<gene>
    <name evidence="1" type="ORF">PISMIDRAFT_113421</name>
</gene>
<feature type="non-terminal residue" evidence="1">
    <location>
        <position position="1"/>
    </location>
</feature>
<evidence type="ECO:0000313" key="1">
    <source>
        <dbReference type="EMBL" id="KIK16423.1"/>
    </source>
</evidence>
<proteinExistence type="predicted"/>
<evidence type="ECO:0000313" key="2">
    <source>
        <dbReference type="Proteomes" id="UP000054018"/>
    </source>
</evidence>
<protein>
    <submittedName>
        <fullName evidence="1">Uncharacterized protein</fullName>
    </submittedName>
</protein>
<dbReference type="HOGENOM" id="CLU_090544_1_0_1"/>
<keyword evidence="2" id="KW-1185">Reference proteome</keyword>
<organism evidence="1 2">
    <name type="scientific">Pisolithus microcarpus 441</name>
    <dbReference type="NCBI Taxonomy" id="765257"/>
    <lineage>
        <taxon>Eukaryota</taxon>
        <taxon>Fungi</taxon>
        <taxon>Dikarya</taxon>
        <taxon>Basidiomycota</taxon>
        <taxon>Agaricomycotina</taxon>
        <taxon>Agaricomycetes</taxon>
        <taxon>Agaricomycetidae</taxon>
        <taxon>Boletales</taxon>
        <taxon>Sclerodermatineae</taxon>
        <taxon>Pisolithaceae</taxon>
        <taxon>Pisolithus</taxon>
    </lineage>
</organism>
<reference evidence="2" key="2">
    <citation type="submission" date="2015-01" db="EMBL/GenBank/DDBJ databases">
        <title>Evolutionary Origins and Diversification of the Mycorrhizal Mutualists.</title>
        <authorList>
            <consortium name="DOE Joint Genome Institute"/>
            <consortium name="Mycorrhizal Genomics Consortium"/>
            <person name="Kohler A."/>
            <person name="Kuo A."/>
            <person name="Nagy L.G."/>
            <person name="Floudas D."/>
            <person name="Copeland A."/>
            <person name="Barry K.W."/>
            <person name="Cichocki N."/>
            <person name="Veneault-Fourrey C."/>
            <person name="LaButti K."/>
            <person name="Lindquist E.A."/>
            <person name="Lipzen A."/>
            <person name="Lundell T."/>
            <person name="Morin E."/>
            <person name="Murat C."/>
            <person name="Riley R."/>
            <person name="Ohm R."/>
            <person name="Sun H."/>
            <person name="Tunlid A."/>
            <person name="Henrissat B."/>
            <person name="Grigoriev I.V."/>
            <person name="Hibbett D.S."/>
            <person name="Martin F."/>
        </authorList>
    </citation>
    <scope>NUCLEOTIDE SEQUENCE [LARGE SCALE GENOMIC DNA]</scope>
    <source>
        <strain evidence="2">441</strain>
    </source>
</reference>
<dbReference type="EMBL" id="KN833858">
    <property type="protein sequence ID" value="KIK16423.1"/>
    <property type="molecule type" value="Genomic_DNA"/>
</dbReference>
<name>A0A0C9Z930_9AGAM</name>
<dbReference type="AlphaFoldDB" id="A0A0C9Z930"/>
<dbReference type="Proteomes" id="UP000054018">
    <property type="component" value="Unassembled WGS sequence"/>
</dbReference>
<sequence length="176" mass="19791">VGKDRGCGESFLEAIEGVLTVLRENPRGILPCEMSKGYHYIRVVIDKLMVKVGKAQEGLNALHLTRFRPVSDGLNLTLGHCQTIGREKESKVFDRLGVGLTLLRFGIETVFPESAKNLVNMFFVVFYIVRVHKDRVDEMLECCRGVGKSKWHDKPFIGSITSPEGRFPFISISNVH</sequence>
<reference evidence="1 2" key="1">
    <citation type="submission" date="2014-04" db="EMBL/GenBank/DDBJ databases">
        <authorList>
            <consortium name="DOE Joint Genome Institute"/>
            <person name="Kuo A."/>
            <person name="Kohler A."/>
            <person name="Costa M.D."/>
            <person name="Nagy L.G."/>
            <person name="Floudas D."/>
            <person name="Copeland A."/>
            <person name="Barry K.W."/>
            <person name="Cichocki N."/>
            <person name="Veneault-Fourrey C."/>
            <person name="LaButti K."/>
            <person name="Lindquist E.A."/>
            <person name="Lipzen A."/>
            <person name="Lundell T."/>
            <person name="Morin E."/>
            <person name="Murat C."/>
            <person name="Sun H."/>
            <person name="Tunlid A."/>
            <person name="Henrissat B."/>
            <person name="Grigoriev I.V."/>
            <person name="Hibbett D.S."/>
            <person name="Martin F."/>
            <person name="Nordberg H.P."/>
            <person name="Cantor M.N."/>
            <person name="Hua S.X."/>
        </authorList>
    </citation>
    <scope>NUCLEOTIDE SEQUENCE [LARGE SCALE GENOMIC DNA]</scope>
    <source>
        <strain evidence="1 2">441</strain>
    </source>
</reference>
<accession>A0A0C9Z930</accession>